<keyword evidence="3 6" id="KW-0812">Transmembrane</keyword>
<name>A0A0D2D6Q1_9EURO</name>
<dbReference type="AlphaFoldDB" id="A0A0D2D6Q1"/>
<sequence length="101" mass="10962">MPELQKDNIAANWRCFVACGIITLSPFQYGVDFGLIGGLQAMPGFLKIYGYEAPETPIGWNITPLRQQLISSLMTLGAFISSGAAGFAAARLGRRHCLWLA</sequence>
<dbReference type="InterPro" id="IPR036259">
    <property type="entry name" value="MFS_trans_sf"/>
</dbReference>
<evidence type="ECO:0000256" key="1">
    <source>
        <dbReference type="ARBA" id="ARBA00004141"/>
    </source>
</evidence>
<dbReference type="PANTHER" id="PTHR48022:SF10">
    <property type="entry name" value="MAJOR FACILITATOR SUPERFAMILY (MFS) PROFILE DOMAIN-CONTAINING PROTEIN"/>
    <property type="match status" value="1"/>
</dbReference>
<dbReference type="VEuPathDB" id="FungiDB:PV06_10011"/>
<dbReference type="InterPro" id="IPR050360">
    <property type="entry name" value="MFS_Sugar_Transporters"/>
</dbReference>
<dbReference type="SUPFAM" id="SSF103473">
    <property type="entry name" value="MFS general substrate transporter"/>
    <property type="match status" value="1"/>
</dbReference>
<protein>
    <recommendedName>
        <fullName evidence="7">Major facilitator superfamily (MFS) profile domain-containing protein</fullName>
    </recommendedName>
</protein>
<dbReference type="EMBL" id="KN847342">
    <property type="protein sequence ID" value="KIW38035.1"/>
    <property type="molecule type" value="Genomic_DNA"/>
</dbReference>
<comment type="subcellular location">
    <subcellularLocation>
        <location evidence="1">Membrane</location>
        <topology evidence="1">Multi-pass membrane protein</topology>
    </subcellularLocation>
</comment>
<evidence type="ECO:0000259" key="7">
    <source>
        <dbReference type="PROSITE" id="PS50850"/>
    </source>
</evidence>
<dbReference type="GO" id="GO:0016020">
    <property type="term" value="C:membrane"/>
    <property type="evidence" value="ECO:0007669"/>
    <property type="project" value="UniProtKB-SubCell"/>
</dbReference>
<dbReference type="GeneID" id="27362085"/>
<gene>
    <name evidence="8" type="ORF">PV06_10011</name>
</gene>
<keyword evidence="4 6" id="KW-1133">Transmembrane helix</keyword>
<dbReference type="HOGENOM" id="CLU_2291716_0_0_1"/>
<keyword evidence="9" id="KW-1185">Reference proteome</keyword>
<dbReference type="PANTHER" id="PTHR48022">
    <property type="entry name" value="PLASTIDIC GLUCOSE TRANSPORTER 4"/>
    <property type="match status" value="1"/>
</dbReference>
<evidence type="ECO:0000256" key="3">
    <source>
        <dbReference type="ARBA" id="ARBA00022692"/>
    </source>
</evidence>
<keyword evidence="5 6" id="KW-0472">Membrane</keyword>
<dbReference type="Gene3D" id="1.20.1250.20">
    <property type="entry name" value="MFS general substrate transporter like domains"/>
    <property type="match status" value="1"/>
</dbReference>
<feature type="transmembrane region" description="Helical" evidence="6">
    <location>
        <begin position="69"/>
        <end position="90"/>
    </location>
</feature>
<dbReference type="InterPro" id="IPR005828">
    <property type="entry name" value="MFS_sugar_transport-like"/>
</dbReference>
<dbReference type="PROSITE" id="PS50850">
    <property type="entry name" value="MFS"/>
    <property type="match status" value="1"/>
</dbReference>
<comment type="similarity">
    <text evidence="2">Belongs to the major facilitator superfamily. Sugar transporter (TC 2.A.1.1) family.</text>
</comment>
<dbReference type="InterPro" id="IPR020846">
    <property type="entry name" value="MFS_dom"/>
</dbReference>
<evidence type="ECO:0000256" key="5">
    <source>
        <dbReference type="ARBA" id="ARBA00023136"/>
    </source>
</evidence>
<accession>A0A0D2D6Q1</accession>
<proteinExistence type="inferred from homology"/>
<evidence type="ECO:0000313" key="8">
    <source>
        <dbReference type="EMBL" id="KIW38035.1"/>
    </source>
</evidence>
<dbReference type="OrthoDB" id="6133115at2759"/>
<evidence type="ECO:0000256" key="2">
    <source>
        <dbReference type="ARBA" id="ARBA00010992"/>
    </source>
</evidence>
<evidence type="ECO:0000256" key="4">
    <source>
        <dbReference type="ARBA" id="ARBA00022989"/>
    </source>
</evidence>
<organism evidence="8 9">
    <name type="scientific">Exophiala oligosperma</name>
    <dbReference type="NCBI Taxonomy" id="215243"/>
    <lineage>
        <taxon>Eukaryota</taxon>
        <taxon>Fungi</taxon>
        <taxon>Dikarya</taxon>
        <taxon>Ascomycota</taxon>
        <taxon>Pezizomycotina</taxon>
        <taxon>Eurotiomycetes</taxon>
        <taxon>Chaetothyriomycetidae</taxon>
        <taxon>Chaetothyriales</taxon>
        <taxon>Herpotrichiellaceae</taxon>
        <taxon>Exophiala</taxon>
    </lineage>
</organism>
<dbReference type="GO" id="GO:0005351">
    <property type="term" value="F:carbohydrate:proton symporter activity"/>
    <property type="evidence" value="ECO:0007669"/>
    <property type="project" value="TreeGrafter"/>
</dbReference>
<dbReference type="STRING" id="215243.A0A0D2D6Q1"/>
<dbReference type="RefSeq" id="XP_016258251.1">
    <property type="nucleotide sequence ID" value="XM_016411497.1"/>
</dbReference>
<reference evidence="8 9" key="1">
    <citation type="submission" date="2015-01" db="EMBL/GenBank/DDBJ databases">
        <title>The Genome Sequence of Exophiala oligosperma CBS72588.</title>
        <authorList>
            <consortium name="The Broad Institute Genomics Platform"/>
            <person name="Cuomo C."/>
            <person name="de Hoog S."/>
            <person name="Gorbushina A."/>
            <person name="Stielow B."/>
            <person name="Teixiera M."/>
            <person name="Abouelleil A."/>
            <person name="Chapman S.B."/>
            <person name="Priest M."/>
            <person name="Young S.K."/>
            <person name="Wortman J."/>
            <person name="Nusbaum C."/>
            <person name="Birren B."/>
        </authorList>
    </citation>
    <scope>NUCLEOTIDE SEQUENCE [LARGE SCALE GENOMIC DNA]</scope>
    <source>
        <strain evidence="8 9">CBS 72588</strain>
    </source>
</reference>
<feature type="domain" description="Major facilitator superfamily (MFS) profile" evidence="7">
    <location>
        <begin position="18"/>
        <end position="101"/>
    </location>
</feature>
<evidence type="ECO:0000256" key="6">
    <source>
        <dbReference type="SAM" id="Phobius"/>
    </source>
</evidence>
<evidence type="ECO:0000313" key="9">
    <source>
        <dbReference type="Proteomes" id="UP000053342"/>
    </source>
</evidence>
<dbReference type="Pfam" id="PF00083">
    <property type="entry name" value="Sugar_tr"/>
    <property type="match status" value="1"/>
</dbReference>
<dbReference type="Proteomes" id="UP000053342">
    <property type="component" value="Unassembled WGS sequence"/>
</dbReference>